<reference evidence="2 3" key="1">
    <citation type="journal article" date="2021" name="BMC Biol.">
        <title>Horizontally acquired antibacterial genes associated with adaptive radiation of ladybird beetles.</title>
        <authorList>
            <person name="Li H.S."/>
            <person name="Tang X.F."/>
            <person name="Huang Y.H."/>
            <person name="Xu Z.Y."/>
            <person name="Chen M.L."/>
            <person name="Du X.Y."/>
            <person name="Qiu B.Y."/>
            <person name="Chen P.T."/>
            <person name="Zhang W."/>
            <person name="Slipinski A."/>
            <person name="Escalona H.E."/>
            <person name="Waterhouse R.M."/>
            <person name="Zwick A."/>
            <person name="Pang H."/>
        </authorList>
    </citation>
    <scope>NUCLEOTIDE SEQUENCE [LARGE SCALE GENOMIC DNA]</scope>
    <source>
        <strain evidence="2">SYSU2018</strain>
    </source>
</reference>
<dbReference type="AlphaFoldDB" id="A0ABD2N9V4"/>
<proteinExistence type="predicted"/>
<keyword evidence="1" id="KW-0472">Membrane</keyword>
<sequence length="266" mass="30891">MQVGEMNLESLKEELGLTDDPKPFAVVDFFQKYLLGPIGEGEEYAFKDCLKFLGIYYFGFGFFLHIGVIGHFVMSSSGDMFAERLESMFIVMSNLIQYGYMLTIIYLGKDVMRLRSRLNSNEFGRPQSLLRVFYLSNVISLVFYMFLGLFVVGTSAYRYYANDYCDGRKFLKDERFICGLITPAWFPFKIKDGIQKKILATWDCFYALLFQPHSCVYISSGVGLVRSIQIKIMDLRYQLDEIKSTNSEDFKSKFRYFVGYYTEILG</sequence>
<keyword evidence="1" id="KW-0812">Transmembrane</keyword>
<evidence type="ECO:0000256" key="1">
    <source>
        <dbReference type="SAM" id="Phobius"/>
    </source>
</evidence>
<accession>A0ABD2N9V4</accession>
<evidence type="ECO:0000313" key="3">
    <source>
        <dbReference type="Proteomes" id="UP001516400"/>
    </source>
</evidence>
<feature type="transmembrane region" description="Helical" evidence="1">
    <location>
        <begin position="87"/>
        <end position="108"/>
    </location>
</feature>
<protein>
    <submittedName>
        <fullName evidence="2">Uncharacterized protein</fullName>
    </submittedName>
</protein>
<name>A0ABD2N9V4_9CUCU</name>
<evidence type="ECO:0000313" key="2">
    <source>
        <dbReference type="EMBL" id="KAL3275309.1"/>
    </source>
</evidence>
<organism evidence="2 3">
    <name type="scientific">Cryptolaemus montrouzieri</name>
    <dbReference type="NCBI Taxonomy" id="559131"/>
    <lineage>
        <taxon>Eukaryota</taxon>
        <taxon>Metazoa</taxon>
        <taxon>Ecdysozoa</taxon>
        <taxon>Arthropoda</taxon>
        <taxon>Hexapoda</taxon>
        <taxon>Insecta</taxon>
        <taxon>Pterygota</taxon>
        <taxon>Neoptera</taxon>
        <taxon>Endopterygota</taxon>
        <taxon>Coleoptera</taxon>
        <taxon>Polyphaga</taxon>
        <taxon>Cucujiformia</taxon>
        <taxon>Coccinelloidea</taxon>
        <taxon>Coccinellidae</taxon>
        <taxon>Scymninae</taxon>
        <taxon>Scymnini</taxon>
        <taxon>Cryptolaemus</taxon>
    </lineage>
</organism>
<dbReference type="EMBL" id="JABFTP020000083">
    <property type="protein sequence ID" value="KAL3275309.1"/>
    <property type="molecule type" value="Genomic_DNA"/>
</dbReference>
<comment type="caution">
    <text evidence="2">The sequence shown here is derived from an EMBL/GenBank/DDBJ whole genome shotgun (WGS) entry which is preliminary data.</text>
</comment>
<feature type="transmembrane region" description="Helical" evidence="1">
    <location>
        <begin position="55"/>
        <end position="75"/>
    </location>
</feature>
<keyword evidence="3" id="KW-1185">Reference proteome</keyword>
<feature type="transmembrane region" description="Helical" evidence="1">
    <location>
        <begin position="129"/>
        <end position="152"/>
    </location>
</feature>
<keyword evidence="1" id="KW-1133">Transmembrane helix</keyword>
<dbReference type="Proteomes" id="UP001516400">
    <property type="component" value="Unassembled WGS sequence"/>
</dbReference>
<gene>
    <name evidence="2" type="ORF">HHI36_020076</name>
</gene>